<comment type="caution">
    <text evidence="1">The sequence shown here is derived from an EMBL/GenBank/DDBJ whole genome shotgun (WGS) entry which is preliminary data.</text>
</comment>
<proteinExistence type="predicted"/>
<organism evidence="1 2">
    <name type="scientific">Caerostris extrusa</name>
    <name type="common">Bark spider</name>
    <name type="synonym">Caerostris bankana</name>
    <dbReference type="NCBI Taxonomy" id="172846"/>
    <lineage>
        <taxon>Eukaryota</taxon>
        <taxon>Metazoa</taxon>
        <taxon>Ecdysozoa</taxon>
        <taxon>Arthropoda</taxon>
        <taxon>Chelicerata</taxon>
        <taxon>Arachnida</taxon>
        <taxon>Araneae</taxon>
        <taxon>Araneomorphae</taxon>
        <taxon>Entelegynae</taxon>
        <taxon>Araneoidea</taxon>
        <taxon>Araneidae</taxon>
        <taxon>Caerostris</taxon>
    </lineage>
</organism>
<evidence type="ECO:0000313" key="2">
    <source>
        <dbReference type="Proteomes" id="UP001054945"/>
    </source>
</evidence>
<sequence>MRPSELHHKKKPVRAMAPLRVFTVHVICAQNALLDGGLGARALMDCFAESAAMDQPSVTLNEQPRPLETMVGGSVCRVSHFRTHFVLQ</sequence>
<protein>
    <submittedName>
        <fullName evidence="1">Uncharacterized protein</fullName>
    </submittedName>
</protein>
<keyword evidence="2" id="KW-1185">Reference proteome</keyword>
<name>A0AAV4XQT6_CAEEX</name>
<dbReference type="EMBL" id="BPLR01018168">
    <property type="protein sequence ID" value="GIY97510.1"/>
    <property type="molecule type" value="Genomic_DNA"/>
</dbReference>
<gene>
    <name evidence="1" type="ORF">CEXT_363131</name>
</gene>
<dbReference type="AlphaFoldDB" id="A0AAV4XQT6"/>
<reference evidence="1 2" key="1">
    <citation type="submission" date="2021-06" db="EMBL/GenBank/DDBJ databases">
        <title>Caerostris extrusa draft genome.</title>
        <authorList>
            <person name="Kono N."/>
            <person name="Arakawa K."/>
        </authorList>
    </citation>
    <scope>NUCLEOTIDE SEQUENCE [LARGE SCALE GENOMIC DNA]</scope>
</reference>
<evidence type="ECO:0000313" key="1">
    <source>
        <dbReference type="EMBL" id="GIY97510.1"/>
    </source>
</evidence>
<dbReference type="Proteomes" id="UP001054945">
    <property type="component" value="Unassembled WGS sequence"/>
</dbReference>
<accession>A0AAV4XQT6</accession>